<dbReference type="Proteomes" id="UP000265618">
    <property type="component" value="Unassembled WGS sequence"/>
</dbReference>
<proteinExistence type="predicted"/>
<dbReference type="AlphaFoldDB" id="A0A9K3D312"/>
<organism evidence="1 2">
    <name type="scientific">Kipferlia bialata</name>
    <dbReference type="NCBI Taxonomy" id="797122"/>
    <lineage>
        <taxon>Eukaryota</taxon>
        <taxon>Metamonada</taxon>
        <taxon>Carpediemonas-like organisms</taxon>
        <taxon>Kipferlia</taxon>
    </lineage>
</organism>
<accession>A0A9K3D312</accession>
<comment type="caution">
    <text evidence="1">The sequence shown here is derived from an EMBL/GenBank/DDBJ whole genome shotgun (WGS) entry which is preliminary data.</text>
</comment>
<name>A0A9K3D312_9EUKA</name>
<reference evidence="1 2" key="1">
    <citation type="journal article" date="2018" name="PLoS ONE">
        <title>The draft genome of Kipferlia bialata reveals reductive genome evolution in fornicate parasites.</title>
        <authorList>
            <person name="Tanifuji G."/>
            <person name="Takabayashi S."/>
            <person name="Kume K."/>
            <person name="Takagi M."/>
            <person name="Nakayama T."/>
            <person name="Kamikawa R."/>
            <person name="Inagaki Y."/>
            <person name="Hashimoto T."/>
        </authorList>
    </citation>
    <scope>NUCLEOTIDE SEQUENCE [LARGE SCALE GENOMIC DNA]</scope>
    <source>
        <strain evidence="1">NY0173</strain>
    </source>
</reference>
<evidence type="ECO:0000313" key="1">
    <source>
        <dbReference type="EMBL" id="GIQ86344.1"/>
    </source>
</evidence>
<gene>
    <name evidence="1" type="ORF">KIPB_008183</name>
</gene>
<evidence type="ECO:0000313" key="2">
    <source>
        <dbReference type="Proteomes" id="UP000265618"/>
    </source>
</evidence>
<sequence>MGIATAVPCVPDWVWSEAKAKRRFPNLYWYITHEEEYFALPESTRVEFDKLRRAEFAVFIEVQKKAKAHFNMGDKCY</sequence>
<keyword evidence="2" id="KW-1185">Reference proteome</keyword>
<protein>
    <submittedName>
        <fullName evidence="1">Uncharacterized protein</fullName>
    </submittedName>
</protein>
<dbReference type="EMBL" id="BDIP01002470">
    <property type="protein sequence ID" value="GIQ86344.1"/>
    <property type="molecule type" value="Genomic_DNA"/>
</dbReference>